<dbReference type="Pfam" id="PF03450">
    <property type="entry name" value="CO_deh_flav_C"/>
    <property type="match status" value="1"/>
</dbReference>
<gene>
    <name evidence="5" type="ORF">HZA66_04290</name>
</gene>
<dbReference type="InterPro" id="IPR051312">
    <property type="entry name" value="Diverse_Substr_Oxidored"/>
</dbReference>
<dbReference type="Gene3D" id="3.30.465.10">
    <property type="match status" value="1"/>
</dbReference>
<dbReference type="Pfam" id="PF00941">
    <property type="entry name" value="FAD_binding_5"/>
    <property type="match status" value="1"/>
</dbReference>
<evidence type="ECO:0000256" key="2">
    <source>
        <dbReference type="ARBA" id="ARBA00022827"/>
    </source>
</evidence>
<dbReference type="InterPro" id="IPR002346">
    <property type="entry name" value="Mopterin_DH_FAD-bd"/>
</dbReference>
<dbReference type="InterPro" id="IPR016167">
    <property type="entry name" value="FAD-bd_PCMH_sub1"/>
</dbReference>
<keyword evidence="3" id="KW-0560">Oxidoreductase</keyword>
<evidence type="ECO:0000313" key="6">
    <source>
        <dbReference type="Proteomes" id="UP000782519"/>
    </source>
</evidence>
<dbReference type="InterPro" id="IPR016166">
    <property type="entry name" value="FAD-bd_PCMH"/>
</dbReference>
<dbReference type="GO" id="GO:0071949">
    <property type="term" value="F:FAD binding"/>
    <property type="evidence" value="ECO:0007669"/>
    <property type="project" value="InterPro"/>
</dbReference>
<dbReference type="InterPro" id="IPR016169">
    <property type="entry name" value="FAD-bd_PCMH_sub2"/>
</dbReference>
<accession>A0A933RU35</accession>
<dbReference type="SUPFAM" id="SSF56176">
    <property type="entry name" value="FAD-binding/transporter-associated domain-like"/>
    <property type="match status" value="1"/>
</dbReference>
<dbReference type="PROSITE" id="PS51387">
    <property type="entry name" value="FAD_PCMH"/>
    <property type="match status" value="1"/>
</dbReference>
<feature type="domain" description="FAD-binding PCMH-type" evidence="4">
    <location>
        <begin position="1"/>
        <end position="177"/>
    </location>
</feature>
<proteinExistence type="predicted"/>
<dbReference type="Gene3D" id="3.30.390.50">
    <property type="entry name" value="CO dehydrogenase flavoprotein, C-terminal domain"/>
    <property type="match status" value="1"/>
</dbReference>
<name>A0A933RU35_RHOPL</name>
<dbReference type="SMART" id="SM01092">
    <property type="entry name" value="CO_deh_flav_C"/>
    <property type="match status" value="1"/>
</dbReference>
<dbReference type="EMBL" id="JACRJB010000014">
    <property type="protein sequence ID" value="MBI5128635.1"/>
    <property type="molecule type" value="Genomic_DNA"/>
</dbReference>
<evidence type="ECO:0000256" key="3">
    <source>
        <dbReference type="ARBA" id="ARBA00023002"/>
    </source>
</evidence>
<keyword evidence="1" id="KW-0285">Flavoprotein</keyword>
<sequence>MKASNFAYVRARSISDAVAAFRGCGGEARYLAGGQSLLAAMNLRLLAPDLLIDISQIDELRGIERRGDDLRIGALTRHAEVLTSPLVAEHVPLLAAAAPWVAHPAIRNKGTFGGSIAFADPASEFPAVALALNARIELDNGEQRRLVAAEDFFRDLYETAAAPVEIVSAVYFPAAGANDRFAFDELARRRGDYAIVGTAIAARFSSEAVDSIRIALFSVGATPVLARDAAAVLERTRLGDDDIAAAQRALAGELSPSEDAQVSSETRLHLASVLLKRQLHKLREGAR</sequence>
<dbReference type="SUPFAM" id="SSF55447">
    <property type="entry name" value="CO dehydrogenase flavoprotein C-terminal domain-like"/>
    <property type="match status" value="1"/>
</dbReference>
<dbReference type="InterPro" id="IPR036683">
    <property type="entry name" value="CO_DH_flav_C_dom_sf"/>
</dbReference>
<dbReference type="AlphaFoldDB" id="A0A933RU35"/>
<dbReference type="Proteomes" id="UP000782519">
    <property type="component" value="Unassembled WGS sequence"/>
</dbReference>
<dbReference type="GO" id="GO:0016491">
    <property type="term" value="F:oxidoreductase activity"/>
    <property type="evidence" value="ECO:0007669"/>
    <property type="project" value="UniProtKB-KW"/>
</dbReference>
<evidence type="ECO:0000256" key="1">
    <source>
        <dbReference type="ARBA" id="ARBA00022630"/>
    </source>
</evidence>
<evidence type="ECO:0000259" key="4">
    <source>
        <dbReference type="PROSITE" id="PS51387"/>
    </source>
</evidence>
<dbReference type="InterPro" id="IPR005107">
    <property type="entry name" value="CO_DH_flav_C"/>
</dbReference>
<dbReference type="Gene3D" id="3.30.43.10">
    <property type="entry name" value="Uridine Diphospho-n-acetylenolpyruvylglucosamine Reductase, domain 2"/>
    <property type="match status" value="1"/>
</dbReference>
<dbReference type="PANTHER" id="PTHR42659:SF2">
    <property type="entry name" value="XANTHINE DEHYDROGENASE SUBUNIT C-RELATED"/>
    <property type="match status" value="1"/>
</dbReference>
<dbReference type="InterPro" id="IPR036318">
    <property type="entry name" value="FAD-bd_PCMH-like_sf"/>
</dbReference>
<reference evidence="5" key="1">
    <citation type="submission" date="2020-07" db="EMBL/GenBank/DDBJ databases">
        <title>Huge and variable diversity of episymbiotic CPR bacteria and DPANN archaea in groundwater ecosystems.</title>
        <authorList>
            <person name="He C.Y."/>
            <person name="Keren R."/>
            <person name="Whittaker M."/>
            <person name="Farag I.F."/>
            <person name="Doudna J."/>
            <person name="Cate J.H.D."/>
            <person name="Banfield J.F."/>
        </authorList>
    </citation>
    <scope>NUCLEOTIDE SEQUENCE</scope>
    <source>
        <strain evidence="5">NC_groundwater_1818_Pr3_B-0.1um_66_35</strain>
    </source>
</reference>
<keyword evidence="2" id="KW-0274">FAD</keyword>
<protein>
    <submittedName>
        <fullName evidence="5">Xanthine dehydrogenase family protein subunit M</fullName>
    </submittedName>
</protein>
<comment type="caution">
    <text evidence="5">The sequence shown here is derived from an EMBL/GenBank/DDBJ whole genome shotgun (WGS) entry which is preliminary data.</text>
</comment>
<organism evidence="5 6">
    <name type="scientific">Rhodopseudomonas palustris</name>
    <dbReference type="NCBI Taxonomy" id="1076"/>
    <lineage>
        <taxon>Bacteria</taxon>
        <taxon>Pseudomonadati</taxon>
        <taxon>Pseudomonadota</taxon>
        <taxon>Alphaproteobacteria</taxon>
        <taxon>Hyphomicrobiales</taxon>
        <taxon>Nitrobacteraceae</taxon>
        <taxon>Rhodopseudomonas</taxon>
    </lineage>
</organism>
<dbReference type="PANTHER" id="PTHR42659">
    <property type="entry name" value="XANTHINE DEHYDROGENASE SUBUNIT C-RELATED"/>
    <property type="match status" value="1"/>
</dbReference>
<evidence type="ECO:0000313" key="5">
    <source>
        <dbReference type="EMBL" id="MBI5128635.1"/>
    </source>
</evidence>